<reference evidence="2 3" key="1">
    <citation type="submission" date="2018-07" db="EMBL/GenBank/DDBJ databases">
        <title>A high quality draft genome assembly of the barn swallow (H. rustica rustica).</title>
        <authorList>
            <person name="Formenti G."/>
            <person name="Chiara M."/>
            <person name="Poveda L."/>
            <person name="Francoijs K.-J."/>
            <person name="Bonisoli-Alquati A."/>
            <person name="Canova L."/>
            <person name="Gianfranceschi L."/>
            <person name="Horner D.S."/>
            <person name="Saino N."/>
        </authorList>
    </citation>
    <scope>NUCLEOTIDE SEQUENCE [LARGE SCALE GENOMIC DNA]</scope>
    <source>
        <strain evidence="2">Chelidonia</strain>
        <tissue evidence="2">Blood</tissue>
    </source>
</reference>
<sequence>MDGEKLGMIPLEFSRPFPAPPGSGRENPRRSQGFPPLIPAGNSKEKKEEPGKIPLGARRRQQGADPGTIPGGNEAGKGLKNRDKRGWMCLGESLETQKCGKRGNLGNLGKGREKGEKEAGKEEGNSRQILNSQIPNSQILNSQIPNSRQITTAPRAHPALAFPGTSRSNRNSGIPSFSCHSSPSEFPIPPAPSLRTLSRVPFPRKSRDLWAARVPFPVPKNSRAFNGAVTEPPELRDGWIREQPGSAGTRSGWNEWE</sequence>
<dbReference type="Proteomes" id="UP000269221">
    <property type="component" value="Unassembled WGS sequence"/>
</dbReference>
<feature type="region of interest" description="Disordered" evidence="1">
    <location>
        <begin position="98"/>
        <end position="140"/>
    </location>
</feature>
<feature type="region of interest" description="Disordered" evidence="1">
    <location>
        <begin position="154"/>
        <end position="199"/>
    </location>
</feature>
<dbReference type="EMBL" id="QRBI01000253">
    <property type="protein sequence ID" value="RMB90211.1"/>
    <property type="molecule type" value="Genomic_DNA"/>
</dbReference>
<feature type="compositionally biased region" description="Polar residues" evidence="1">
    <location>
        <begin position="126"/>
        <end position="140"/>
    </location>
</feature>
<feature type="region of interest" description="Disordered" evidence="1">
    <location>
        <begin position="220"/>
        <end position="257"/>
    </location>
</feature>
<feature type="compositionally biased region" description="Basic and acidic residues" evidence="1">
    <location>
        <begin position="110"/>
        <end position="125"/>
    </location>
</feature>
<name>A0A3M0ILF2_HIRRU</name>
<feature type="compositionally biased region" description="Polar residues" evidence="1">
    <location>
        <begin position="165"/>
        <end position="184"/>
    </location>
</feature>
<comment type="caution">
    <text evidence="2">The sequence shown here is derived from an EMBL/GenBank/DDBJ whole genome shotgun (WGS) entry which is preliminary data.</text>
</comment>
<protein>
    <submittedName>
        <fullName evidence="2">Uncharacterized protein</fullName>
    </submittedName>
</protein>
<gene>
    <name evidence="2" type="ORF">DUI87_33347</name>
</gene>
<feature type="region of interest" description="Disordered" evidence="1">
    <location>
        <begin position="1"/>
        <end position="83"/>
    </location>
</feature>
<evidence type="ECO:0000313" key="2">
    <source>
        <dbReference type="EMBL" id="RMB90211.1"/>
    </source>
</evidence>
<proteinExistence type="predicted"/>
<accession>A0A3M0ILF2</accession>
<evidence type="ECO:0000256" key="1">
    <source>
        <dbReference type="SAM" id="MobiDB-lite"/>
    </source>
</evidence>
<dbReference type="AlphaFoldDB" id="A0A3M0ILF2"/>
<organism evidence="2 3">
    <name type="scientific">Hirundo rustica rustica</name>
    <dbReference type="NCBI Taxonomy" id="333673"/>
    <lineage>
        <taxon>Eukaryota</taxon>
        <taxon>Metazoa</taxon>
        <taxon>Chordata</taxon>
        <taxon>Craniata</taxon>
        <taxon>Vertebrata</taxon>
        <taxon>Euteleostomi</taxon>
        <taxon>Archelosauria</taxon>
        <taxon>Archosauria</taxon>
        <taxon>Dinosauria</taxon>
        <taxon>Saurischia</taxon>
        <taxon>Theropoda</taxon>
        <taxon>Coelurosauria</taxon>
        <taxon>Aves</taxon>
        <taxon>Neognathae</taxon>
        <taxon>Neoaves</taxon>
        <taxon>Telluraves</taxon>
        <taxon>Australaves</taxon>
        <taxon>Passeriformes</taxon>
        <taxon>Sylvioidea</taxon>
        <taxon>Hirundinidae</taxon>
        <taxon>Hirundo</taxon>
    </lineage>
</organism>
<keyword evidence="3" id="KW-1185">Reference proteome</keyword>
<feature type="compositionally biased region" description="Polar residues" evidence="1">
    <location>
        <begin position="246"/>
        <end position="257"/>
    </location>
</feature>
<evidence type="ECO:0000313" key="3">
    <source>
        <dbReference type="Proteomes" id="UP000269221"/>
    </source>
</evidence>